<sequence>MKQIEEQLMKTVALIKRAYPEGFPNDEYRAVLNILYEHMSDRNLAEVISFFTERDYAFTYNEVLEIGSKESEVKNTQIAMDKLIDAGLPKWIEEG</sequence>
<dbReference type="InterPro" id="IPR044918">
    <property type="entry name" value="DUF3349_helical"/>
</dbReference>
<keyword evidence="2" id="KW-1185">Reference proteome</keyword>
<organism evidence="1 2">
    <name type="scientific">Massilia antarctica</name>
    <dbReference type="NCBI Taxonomy" id="2765360"/>
    <lineage>
        <taxon>Bacteria</taxon>
        <taxon>Pseudomonadati</taxon>
        <taxon>Pseudomonadota</taxon>
        <taxon>Betaproteobacteria</taxon>
        <taxon>Burkholderiales</taxon>
        <taxon>Oxalobacteraceae</taxon>
        <taxon>Telluria group</taxon>
        <taxon>Massilia</taxon>
    </lineage>
</organism>
<gene>
    <name evidence="1" type="ORF">IV454_00820</name>
</gene>
<dbReference type="Proteomes" id="UP000662888">
    <property type="component" value="Chromosome"/>
</dbReference>
<evidence type="ECO:0000313" key="1">
    <source>
        <dbReference type="EMBL" id="QPI50218.1"/>
    </source>
</evidence>
<dbReference type="EMBL" id="CP065053">
    <property type="protein sequence ID" value="QPI50218.1"/>
    <property type="molecule type" value="Genomic_DNA"/>
</dbReference>
<proteinExistence type="predicted"/>
<evidence type="ECO:0000313" key="2">
    <source>
        <dbReference type="Proteomes" id="UP000662888"/>
    </source>
</evidence>
<protein>
    <submittedName>
        <fullName evidence="1">DUF3349 domain-containing protein</fullName>
    </submittedName>
</protein>
<reference evidence="1 2" key="1">
    <citation type="submission" date="2020-11" db="EMBL/GenBank/DDBJ databases">
        <authorList>
            <person name="Sun Q."/>
        </authorList>
    </citation>
    <scope>NUCLEOTIDE SEQUENCE [LARGE SCALE GENOMIC DNA]</scope>
    <source>
        <strain evidence="1 2">P8398</strain>
    </source>
</reference>
<dbReference type="Gene3D" id="1.10.150.430">
    <property type="entry name" value="DUF3349, helical bundle"/>
    <property type="match status" value="1"/>
</dbReference>
<dbReference type="RefSeq" id="WP_206089774.1">
    <property type="nucleotide sequence ID" value="NZ_CP065053.1"/>
</dbReference>
<accession>A0AA48WE96</accession>
<name>A0AA48WE96_9BURK</name>